<keyword evidence="1" id="KW-0863">Zinc-finger</keyword>
<evidence type="ECO:0000313" key="5">
    <source>
        <dbReference type="Proteomes" id="UP001152320"/>
    </source>
</evidence>
<dbReference type="EMBL" id="JAIZAY010000017">
    <property type="protein sequence ID" value="KAJ8026183.1"/>
    <property type="molecule type" value="Genomic_DNA"/>
</dbReference>
<dbReference type="GO" id="GO:0002218">
    <property type="term" value="P:activation of innate immune response"/>
    <property type="evidence" value="ECO:0007669"/>
    <property type="project" value="InterPro"/>
</dbReference>
<dbReference type="Pfam" id="PF00098">
    <property type="entry name" value="zf-CCHC"/>
    <property type="match status" value="1"/>
</dbReference>
<keyword evidence="1" id="KW-0479">Metal-binding</keyword>
<evidence type="ECO:0000259" key="3">
    <source>
        <dbReference type="PROSITE" id="PS50158"/>
    </source>
</evidence>
<dbReference type="InterPro" id="IPR042509">
    <property type="entry name" value="ZCCHC3"/>
</dbReference>
<reference evidence="4" key="1">
    <citation type="submission" date="2021-10" db="EMBL/GenBank/DDBJ databases">
        <title>Tropical sea cucumber genome reveals ecological adaptation and Cuvierian tubules defense mechanism.</title>
        <authorList>
            <person name="Chen T."/>
        </authorList>
    </citation>
    <scope>NUCLEOTIDE SEQUENCE</scope>
    <source>
        <strain evidence="4">Nanhai2018</strain>
        <tissue evidence="4">Muscle</tissue>
    </source>
</reference>
<evidence type="ECO:0000256" key="2">
    <source>
        <dbReference type="SAM" id="MobiDB-lite"/>
    </source>
</evidence>
<feature type="compositionally biased region" description="Acidic residues" evidence="2">
    <location>
        <begin position="292"/>
        <end position="303"/>
    </location>
</feature>
<dbReference type="GO" id="GO:0003723">
    <property type="term" value="F:RNA binding"/>
    <property type="evidence" value="ECO:0007669"/>
    <property type="project" value="InterPro"/>
</dbReference>
<evidence type="ECO:0000313" key="4">
    <source>
        <dbReference type="EMBL" id="KAJ8026183.1"/>
    </source>
</evidence>
<dbReference type="Gene3D" id="4.10.60.10">
    <property type="entry name" value="Zinc finger, CCHC-type"/>
    <property type="match status" value="1"/>
</dbReference>
<sequence>MSSTKVRNDSGDSQRLDAAANKSKLLKENSVRIMDIEFNARDVISAISDDIGKGNILGCVKTAGQWIVTLKNADDAELLQQTGLQIGNDMCTVMGVSRSVLTVSLFNVPTYVSDAELSDKLMEYGCRILSPWTRKYYYEFPAIENGTRFVRLELPSNAKSLPYAIVINGNHLRLKHNGQSRVCNNCLSEEHLMRSCPQYLCSLCGQQGHTESRCPSVKCFRCQRLGHKSFNCPDKIANSTEPNEGKTTEEPMEEQVGSDDHTQLNLDILEQLDSDILNGDKPNMSKPGFVEINEDEEGEPGIDTDIENKELKSEVASTSRVDGSLPVNGGSKDIDIIPSQKRTASSDDDGYANLTSIRGKSKATKTTSSTNLCAARNLMPLVQSLQTKSV</sequence>
<dbReference type="PANTHER" id="PTHR22639">
    <property type="entry name" value="GAG-RELATED PROTEIN"/>
    <property type="match status" value="1"/>
</dbReference>
<proteinExistence type="predicted"/>
<dbReference type="PROSITE" id="PS50158">
    <property type="entry name" value="ZF_CCHC"/>
    <property type="match status" value="2"/>
</dbReference>
<keyword evidence="1" id="KW-0862">Zinc</keyword>
<feature type="region of interest" description="Disordered" evidence="2">
    <location>
        <begin position="235"/>
        <end position="260"/>
    </location>
</feature>
<dbReference type="SMART" id="SM00343">
    <property type="entry name" value="ZnF_C2HC"/>
    <property type="match status" value="3"/>
</dbReference>
<dbReference type="InterPro" id="IPR001878">
    <property type="entry name" value="Znf_CCHC"/>
</dbReference>
<dbReference type="GO" id="GO:0008270">
    <property type="term" value="F:zinc ion binding"/>
    <property type="evidence" value="ECO:0007669"/>
    <property type="project" value="UniProtKB-KW"/>
</dbReference>
<feature type="domain" description="CCHC-type" evidence="3">
    <location>
        <begin position="201"/>
        <end position="216"/>
    </location>
</feature>
<dbReference type="InterPro" id="IPR036875">
    <property type="entry name" value="Znf_CCHC_sf"/>
</dbReference>
<feature type="domain" description="CCHC-type" evidence="3">
    <location>
        <begin position="218"/>
        <end position="234"/>
    </location>
</feature>
<dbReference type="PANTHER" id="PTHR22639:SF3">
    <property type="entry name" value="ZINC FINGER CCHC DOMAIN-CONTAINING PROTEIN 3"/>
    <property type="match status" value="1"/>
</dbReference>
<keyword evidence="5" id="KW-1185">Reference proteome</keyword>
<organism evidence="4 5">
    <name type="scientific">Holothuria leucospilota</name>
    <name type="common">Black long sea cucumber</name>
    <name type="synonym">Mertensiothuria leucospilota</name>
    <dbReference type="NCBI Taxonomy" id="206669"/>
    <lineage>
        <taxon>Eukaryota</taxon>
        <taxon>Metazoa</taxon>
        <taxon>Echinodermata</taxon>
        <taxon>Eleutherozoa</taxon>
        <taxon>Echinozoa</taxon>
        <taxon>Holothuroidea</taxon>
        <taxon>Aspidochirotacea</taxon>
        <taxon>Aspidochirotida</taxon>
        <taxon>Holothuriidae</taxon>
        <taxon>Holothuria</taxon>
    </lineage>
</organism>
<accession>A0A9Q0YPK4</accession>
<dbReference type="GO" id="GO:0003690">
    <property type="term" value="F:double-stranded DNA binding"/>
    <property type="evidence" value="ECO:0007669"/>
    <property type="project" value="InterPro"/>
</dbReference>
<protein>
    <submittedName>
        <fullName evidence="4">Zinc finger CCHC domain-containing protein 3</fullName>
    </submittedName>
</protein>
<dbReference type="OrthoDB" id="8912020at2759"/>
<dbReference type="SUPFAM" id="SSF57756">
    <property type="entry name" value="Retrovirus zinc finger-like domains"/>
    <property type="match status" value="1"/>
</dbReference>
<comment type="caution">
    <text evidence="4">The sequence shown here is derived from an EMBL/GenBank/DDBJ whole genome shotgun (WGS) entry which is preliminary data.</text>
</comment>
<evidence type="ECO:0000256" key="1">
    <source>
        <dbReference type="PROSITE-ProRule" id="PRU00047"/>
    </source>
</evidence>
<name>A0A9Q0YPK4_HOLLE</name>
<gene>
    <name evidence="4" type="ORF">HOLleu_33949</name>
</gene>
<dbReference type="Proteomes" id="UP001152320">
    <property type="component" value="Chromosome 17"/>
</dbReference>
<dbReference type="AlphaFoldDB" id="A0A9Q0YPK4"/>
<feature type="region of interest" description="Disordered" evidence="2">
    <location>
        <begin position="279"/>
        <end position="303"/>
    </location>
</feature>